<dbReference type="GO" id="GO:0001227">
    <property type="term" value="F:DNA-binding transcription repressor activity, RNA polymerase II-specific"/>
    <property type="evidence" value="ECO:0007669"/>
    <property type="project" value="TreeGrafter"/>
</dbReference>
<dbReference type="PANTHER" id="PTHR45796:SF4">
    <property type="entry name" value="FORKHEAD BOX P, ISOFORM C"/>
    <property type="match status" value="1"/>
</dbReference>
<comment type="subcellular location">
    <subcellularLocation>
        <location evidence="2">Nucleus</location>
    </subcellularLocation>
</comment>
<dbReference type="Proteomes" id="UP000516260">
    <property type="component" value="Chromosome 12"/>
</dbReference>
<dbReference type="SUPFAM" id="SSF46785">
    <property type="entry name" value="Winged helix' DNA-binding domain"/>
    <property type="match status" value="1"/>
</dbReference>
<protein>
    <recommendedName>
        <fullName evidence="4">Fork-head domain-containing protein</fullName>
    </recommendedName>
</protein>
<dbReference type="InterPro" id="IPR001766">
    <property type="entry name" value="Fork_head_dom"/>
</dbReference>
<dbReference type="PRINTS" id="PR00053">
    <property type="entry name" value="FORKHEAD"/>
</dbReference>
<feature type="region of interest" description="Disordered" evidence="3">
    <location>
        <begin position="213"/>
        <end position="276"/>
    </location>
</feature>
<feature type="DNA-binding region" description="Fork-head" evidence="2">
    <location>
        <begin position="117"/>
        <end position="221"/>
    </location>
</feature>
<feature type="compositionally biased region" description="Low complexity" evidence="3">
    <location>
        <begin position="32"/>
        <end position="50"/>
    </location>
</feature>
<dbReference type="InterPro" id="IPR050998">
    <property type="entry name" value="FOXP"/>
</dbReference>
<dbReference type="EMBL" id="SWLE01000004">
    <property type="protein sequence ID" value="TNN00386.1"/>
    <property type="molecule type" value="Genomic_DNA"/>
</dbReference>
<dbReference type="InterPro" id="IPR036390">
    <property type="entry name" value="WH_DNA-bd_sf"/>
</dbReference>
<dbReference type="Gene3D" id="1.10.10.10">
    <property type="entry name" value="Winged helix-like DNA-binding domain superfamily/Winged helix DNA-binding domain"/>
    <property type="match status" value="1"/>
</dbReference>
<dbReference type="GO" id="GO:0000978">
    <property type="term" value="F:RNA polymerase II cis-regulatory region sequence-specific DNA binding"/>
    <property type="evidence" value="ECO:0007669"/>
    <property type="project" value="TreeGrafter"/>
</dbReference>
<evidence type="ECO:0000259" key="4">
    <source>
        <dbReference type="PROSITE" id="PS50039"/>
    </source>
</evidence>
<name>A0A4Z2C870_9TELE</name>
<evidence type="ECO:0000256" key="1">
    <source>
        <dbReference type="ARBA" id="ARBA00023125"/>
    </source>
</evidence>
<comment type="caution">
    <text evidence="5">The sequence shown here is derived from an EMBL/GenBank/DDBJ whole genome shotgun (WGS) entry which is preliminary data.</text>
</comment>
<evidence type="ECO:0000256" key="3">
    <source>
        <dbReference type="SAM" id="MobiDB-lite"/>
    </source>
</evidence>
<dbReference type="SMART" id="SM00339">
    <property type="entry name" value="FH"/>
    <property type="match status" value="1"/>
</dbReference>
<proteinExistence type="predicted"/>
<evidence type="ECO:0000313" key="5">
    <source>
        <dbReference type="EMBL" id="TNN00386.1"/>
    </source>
</evidence>
<feature type="compositionally biased region" description="Basic and acidic residues" evidence="3">
    <location>
        <begin position="230"/>
        <end position="241"/>
    </location>
</feature>
<gene>
    <name evidence="5" type="ORF">fugu_011632</name>
</gene>
<feature type="compositionally biased region" description="Polar residues" evidence="3">
    <location>
        <begin position="54"/>
        <end position="69"/>
    </location>
</feature>
<dbReference type="Pfam" id="PF00250">
    <property type="entry name" value="Forkhead"/>
    <property type="match status" value="1"/>
</dbReference>
<organism evidence="5 6">
    <name type="scientific">Takifugu bimaculatus</name>
    <dbReference type="NCBI Taxonomy" id="433685"/>
    <lineage>
        <taxon>Eukaryota</taxon>
        <taxon>Metazoa</taxon>
        <taxon>Chordata</taxon>
        <taxon>Craniata</taxon>
        <taxon>Vertebrata</taxon>
        <taxon>Euteleostomi</taxon>
        <taxon>Actinopterygii</taxon>
        <taxon>Neopterygii</taxon>
        <taxon>Teleostei</taxon>
        <taxon>Neoteleostei</taxon>
        <taxon>Acanthomorphata</taxon>
        <taxon>Eupercaria</taxon>
        <taxon>Tetraodontiformes</taxon>
        <taxon>Tetradontoidea</taxon>
        <taxon>Tetraodontidae</taxon>
        <taxon>Takifugu</taxon>
    </lineage>
</organism>
<dbReference type="InterPro" id="IPR036388">
    <property type="entry name" value="WH-like_DNA-bd_sf"/>
</dbReference>
<accession>A0A4Z2C870</accession>
<evidence type="ECO:0000313" key="6">
    <source>
        <dbReference type="Proteomes" id="UP000516260"/>
    </source>
</evidence>
<keyword evidence="1 2" id="KW-0238">DNA-binding</keyword>
<reference evidence="5 6" key="1">
    <citation type="submission" date="2019-04" db="EMBL/GenBank/DDBJ databases">
        <title>The sequence and de novo assembly of Takifugu bimaculatus genome using PacBio and Hi-C technologies.</title>
        <authorList>
            <person name="Xu P."/>
            <person name="Liu B."/>
            <person name="Zhou Z."/>
        </authorList>
    </citation>
    <scope>NUCLEOTIDE SEQUENCE [LARGE SCALE GENOMIC DNA]</scope>
    <source>
        <strain evidence="5">TB-2018</strain>
        <tissue evidence="5">Muscle</tissue>
    </source>
</reference>
<feature type="region of interest" description="Disordered" evidence="3">
    <location>
        <begin position="24"/>
        <end position="88"/>
    </location>
</feature>
<feature type="domain" description="Fork-head" evidence="4">
    <location>
        <begin position="117"/>
        <end position="221"/>
    </location>
</feature>
<dbReference type="PROSITE" id="PS50039">
    <property type="entry name" value="FORK_HEAD_3"/>
    <property type="match status" value="1"/>
</dbReference>
<dbReference type="AlphaFoldDB" id="A0A4Z2C870"/>
<dbReference type="GO" id="GO:0005634">
    <property type="term" value="C:nucleus"/>
    <property type="evidence" value="ECO:0007669"/>
    <property type="project" value="UniProtKB-SubCell"/>
</dbReference>
<sequence length="276" mass="31280">MQVVQQLELQLCKERERLRAMTTHLRLPSSEAQSPGPDPSADPGAPQAAAIDLSSMSPSDLPTPQSPVRVTSCSQSSGESSPSQTSCSGAIRRCHNPLIYSLSSENEYELYKNNDIRPPFTYATLIRQAIMETSDRQLTLNEIYNWFTRTFAYFRRNAATWKVSNICMINSVIPVCVVRDPFSPHSDCLCIRTRSVHNLSLHKCFVRVENSERRGVDGGRGGVPEEEIPEDHRERNYHENRVLQSGFWKHSARQPSDGRIRARIQGQHQQDADKRD</sequence>
<dbReference type="Gene3D" id="1.20.5.340">
    <property type="match status" value="1"/>
</dbReference>
<keyword evidence="6" id="KW-1185">Reference proteome</keyword>
<evidence type="ECO:0000256" key="2">
    <source>
        <dbReference type="PROSITE-ProRule" id="PRU00089"/>
    </source>
</evidence>
<feature type="compositionally biased region" description="Low complexity" evidence="3">
    <location>
        <begin position="71"/>
        <end position="88"/>
    </location>
</feature>
<keyword evidence="2" id="KW-0539">Nucleus</keyword>
<dbReference type="PANTHER" id="PTHR45796">
    <property type="entry name" value="FORKHEAD BOX P, ISOFORM C"/>
    <property type="match status" value="1"/>
</dbReference>